<keyword evidence="1" id="KW-0472">Membrane</keyword>
<proteinExistence type="predicted"/>
<organism evidence="2">
    <name type="scientific">marine sediment metagenome</name>
    <dbReference type="NCBI Taxonomy" id="412755"/>
    <lineage>
        <taxon>unclassified sequences</taxon>
        <taxon>metagenomes</taxon>
        <taxon>ecological metagenomes</taxon>
    </lineage>
</organism>
<accession>X1RY70</accession>
<protein>
    <submittedName>
        <fullName evidence="2">Uncharacterized protein</fullName>
    </submittedName>
</protein>
<sequence>MALTEGECQKCRGELDKLKAEYGGAGEVPEVKARLGEVEVALERECSGSASSDSAGAAVVAALGLGVLGISLLAALLGSRQ</sequence>
<feature type="transmembrane region" description="Helical" evidence="1">
    <location>
        <begin position="57"/>
        <end position="77"/>
    </location>
</feature>
<keyword evidence="1" id="KW-0812">Transmembrane</keyword>
<dbReference type="EMBL" id="BARW01001047">
    <property type="protein sequence ID" value="GAI71866.1"/>
    <property type="molecule type" value="Genomic_DNA"/>
</dbReference>
<evidence type="ECO:0000256" key="1">
    <source>
        <dbReference type="SAM" id="Phobius"/>
    </source>
</evidence>
<gene>
    <name evidence="2" type="ORF">S12H4_03638</name>
</gene>
<name>X1RY70_9ZZZZ</name>
<dbReference type="AlphaFoldDB" id="X1RY70"/>
<keyword evidence="1" id="KW-1133">Transmembrane helix</keyword>
<comment type="caution">
    <text evidence="2">The sequence shown here is derived from an EMBL/GenBank/DDBJ whole genome shotgun (WGS) entry which is preliminary data.</text>
</comment>
<evidence type="ECO:0000313" key="2">
    <source>
        <dbReference type="EMBL" id="GAI71866.1"/>
    </source>
</evidence>
<reference evidence="2" key="1">
    <citation type="journal article" date="2014" name="Front. Microbiol.">
        <title>High frequency of phylogenetically diverse reductive dehalogenase-homologous genes in deep subseafloor sedimentary metagenomes.</title>
        <authorList>
            <person name="Kawai M."/>
            <person name="Futagami T."/>
            <person name="Toyoda A."/>
            <person name="Takaki Y."/>
            <person name="Nishi S."/>
            <person name="Hori S."/>
            <person name="Arai W."/>
            <person name="Tsubouchi T."/>
            <person name="Morono Y."/>
            <person name="Uchiyama I."/>
            <person name="Ito T."/>
            <person name="Fujiyama A."/>
            <person name="Inagaki F."/>
            <person name="Takami H."/>
        </authorList>
    </citation>
    <scope>NUCLEOTIDE SEQUENCE</scope>
    <source>
        <strain evidence="2">Expedition CK06-06</strain>
    </source>
</reference>